<dbReference type="PANTHER" id="PTHR31423">
    <property type="entry name" value="YBAK DOMAIN-CONTAINING PROTEIN"/>
    <property type="match status" value="1"/>
</dbReference>
<dbReference type="CDD" id="cd04335">
    <property type="entry name" value="PrdX_deacylase"/>
    <property type="match status" value="1"/>
</dbReference>
<keyword evidence="2" id="KW-0648">Protein biosynthesis</keyword>
<dbReference type="AlphaFoldDB" id="A0A0R1UNV0"/>
<dbReference type="GO" id="GO:0004812">
    <property type="term" value="F:aminoacyl-tRNA ligase activity"/>
    <property type="evidence" value="ECO:0007669"/>
    <property type="project" value="UniProtKB-KW"/>
</dbReference>
<name>A0A0R1UNV0_9LACO</name>
<reference evidence="4 5" key="1">
    <citation type="journal article" date="2015" name="Genome Announc.">
        <title>Expanding the biotechnology potential of lactobacilli through comparative genomics of 213 strains and associated genera.</title>
        <authorList>
            <person name="Sun Z."/>
            <person name="Harris H.M."/>
            <person name="McCann A."/>
            <person name="Guo C."/>
            <person name="Argimon S."/>
            <person name="Zhang W."/>
            <person name="Yang X."/>
            <person name="Jeffery I.B."/>
            <person name="Cooney J.C."/>
            <person name="Kagawa T.F."/>
            <person name="Liu W."/>
            <person name="Song Y."/>
            <person name="Salvetti E."/>
            <person name="Wrobel A."/>
            <person name="Rasinkangas P."/>
            <person name="Parkhill J."/>
            <person name="Rea M.C."/>
            <person name="O'Sullivan O."/>
            <person name="Ritari J."/>
            <person name="Douillard F.P."/>
            <person name="Paul Ross R."/>
            <person name="Yang R."/>
            <person name="Briner A.E."/>
            <person name="Felis G.E."/>
            <person name="de Vos W.M."/>
            <person name="Barrangou R."/>
            <person name="Klaenhammer T.R."/>
            <person name="Caufield P.W."/>
            <person name="Cui Y."/>
            <person name="Zhang H."/>
            <person name="O'Toole P.W."/>
        </authorList>
    </citation>
    <scope>NUCLEOTIDE SEQUENCE [LARGE SCALE GENOMIC DNA]</scope>
    <source>
        <strain evidence="4 5">DSM 15946</strain>
    </source>
</reference>
<dbReference type="InterPro" id="IPR007214">
    <property type="entry name" value="YbaK/aa-tRNA-synth-assoc-dom"/>
</dbReference>
<organism evidence="4 5">
    <name type="scientific">Limosilactobacillus ingluviei DSM 15946</name>
    <dbReference type="NCBI Taxonomy" id="1423760"/>
    <lineage>
        <taxon>Bacteria</taxon>
        <taxon>Bacillati</taxon>
        <taxon>Bacillota</taxon>
        <taxon>Bacilli</taxon>
        <taxon>Lactobacillales</taxon>
        <taxon>Lactobacillaceae</taxon>
        <taxon>Limosilactobacillus</taxon>
    </lineage>
</organism>
<comment type="caution">
    <text evidence="4">The sequence shown here is derived from an EMBL/GenBank/DDBJ whole genome shotgun (WGS) entry which is preliminary data.</text>
</comment>
<dbReference type="PANTHER" id="PTHR31423:SF3">
    <property type="entry name" value="PROLYL-TRNA SYNTHETASE ASSOCIATED DOMAIN-CONTAINING PROTEIN 1-RELATED"/>
    <property type="match status" value="1"/>
</dbReference>
<dbReference type="InterPro" id="IPR036754">
    <property type="entry name" value="YbaK/aa-tRNA-synt-asso_dom_sf"/>
</dbReference>
<feature type="domain" description="YbaK/aminoacyl-tRNA synthetase-associated" evidence="3">
    <location>
        <begin position="29"/>
        <end position="154"/>
    </location>
</feature>
<dbReference type="GO" id="GO:0002161">
    <property type="term" value="F:aminoacyl-tRNA deacylase activity"/>
    <property type="evidence" value="ECO:0007669"/>
    <property type="project" value="InterPro"/>
</dbReference>
<dbReference type="EMBL" id="AZFK01000001">
    <property type="protein sequence ID" value="KRL92661.1"/>
    <property type="molecule type" value="Genomic_DNA"/>
</dbReference>
<dbReference type="InterPro" id="IPR040285">
    <property type="entry name" value="ProX/PRXD1"/>
</dbReference>
<dbReference type="PATRIC" id="fig|1423760.3.peg.673"/>
<protein>
    <submittedName>
        <fullName evidence="4">YbaK prolyl-tRNA synthetase associated protein</fullName>
    </submittedName>
</protein>
<evidence type="ECO:0000313" key="4">
    <source>
        <dbReference type="EMBL" id="KRL92661.1"/>
    </source>
</evidence>
<dbReference type="GO" id="GO:0006412">
    <property type="term" value="P:translation"/>
    <property type="evidence" value="ECO:0007669"/>
    <property type="project" value="UniProtKB-KW"/>
</dbReference>
<dbReference type="Proteomes" id="UP000050816">
    <property type="component" value="Unassembled WGS sequence"/>
</dbReference>
<gene>
    <name evidence="4" type="ORF">FC43_GL000650</name>
</gene>
<dbReference type="Pfam" id="PF04073">
    <property type="entry name" value="tRNA_edit"/>
    <property type="match status" value="1"/>
</dbReference>
<evidence type="ECO:0000313" key="5">
    <source>
        <dbReference type="Proteomes" id="UP000050816"/>
    </source>
</evidence>
<dbReference type="FunFam" id="3.90.960.10:FF:000005">
    <property type="entry name" value="Putative prolyl-tRNA synthetase"/>
    <property type="match status" value="1"/>
</dbReference>
<sequence>MADGEVRATYQQCIAELDRLGIKYTVVDHPAAETTEQADHYIEGLEGARTKTMFLHDKKKRHYLVIMDDRKRMDFKAFQEISGAKRISMAKDEEITAELGLRPGIISPFGLMNNQEKDVQVYIDQMVLDQPIWTFHPNENTHTIFLANQDVLRFIEAHGFSYQVIDLPAC</sequence>
<dbReference type="RefSeq" id="WP_056953225.1">
    <property type="nucleotide sequence ID" value="NZ_AZFK01000001.1"/>
</dbReference>
<accession>A0A0R1UNV0</accession>
<dbReference type="SUPFAM" id="SSF55826">
    <property type="entry name" value="YbaK/ProRS associated domain"/>
    <property type="match status" value="1"/>
</dbReference>
<keyword evidence="4" id="KW-0436">Ligase</keyword>
<proteinExistence type="inferred from homology"/>
<evidence type="ECO:0000256" key="2">
    <source>
        <dbReference type="ARBA" id="ARBA00022917"/>
    </source>
</evidence>
<dbReference type="Gene3D" id="3.90.960.10">
    <property type="entry name" value="YbaK/aminoacyl-tRNA synthetase-associated domain"/>
    <property type="match status" value="1"/>
</dbReference>
<keyword evidence="4" id="KW-0030">Aminoacyl-tRNA synthetase</keyword>
<evidence type="ECO:0000259" key="3">
    <source>
        <dbReference type="Pfam" id="PF04073"/>
    </source>
</evidence>
<evidence type="ECO:0000256" key="1">
    <source>
        <dbReference type="ARBA" id="ARBA00010201"/>
    </source>
</evidence>
<comment type="similarity">
    <text evidence="1">Belongs to the PRORSD1 family.</text>
</comment>